<sequence>MSGARYDYIRVPTAYNNVGFVANDLVDYGDYDGSLQRSLSGFSDDTASLGSPTTYAVSPSQDSFNYNFDSSHYSSRQVPTPRSTVSTTSGTYTAHWTDATSPRYKTTYNSQPAGTLNLQPNSVMSTPSPEYVCLYDGCRQKAFRRSADLDRHIKHVHLKPPDVYFCDYNRCPRSEKAVAASATSTPYETVTSPTSPGGGSGAGAAGIGAFGRKDHCRAHYRDYHREDLCRRNGKEAAGWFDDRNISSSWWRCTKCLRKVSYSRCGWECRDCGQMLEPERINARKRRMGIKGSSSSSSSSRGY</sequence>
<proteinExistence type="predicted"/>
<accession>A0ABR4F108</accession>
<dbReference type="EMBL" id="JBAWTH010000016">
    <property type="protein sequence ID" value="KAL2288378.1"/>
    <property type="molecule type" value="Genomic_DNA"/>
</dbReference>
<evidence type="ECO:0008006" key="4">
    <source>
        <dbReference type="Google" id="ProtNLM"/>
    </source>
</evidence>
<name>A0ABR4F108_9PEZI</name>
<organism evidence="2 3">
    <name type="scientific">Diaporthe vaccinii</name>
    <dbReference type="NCBI Taxonomy" id="105482"/>
    <lineage>
        <taxon>Eukaryota</taxon>
        <taxon>Fungi</taxon>
        <taxon>Dikarya</taxon>
        <taxon>Ascomycota</taxon>
        <taxon>Pezizomycotina</taxon>
        <taxon>Sordariomycetes</taxon>
        <taxon>Sordariomycetidae</taxon>
        <taxon>Diaporthales</taxon>
        <taxon>Diaporthaceae</taxon>
        <taxon>Diaporthe</taxon>
        <taxon>Diaporthe eres species complex</taxon>
    </lineage>
</organism>
<comment type="caution">
    <text evidence="2">The sequence shown here is derived from an EMBL/GenBank/DDBJ whole genome shotgun (WGS) entry which is preliminary data.</text>
</comment>
<evidence type="ECO:0000313" key="3">
    <source>
        <dbReference type="Proteomes" id="UP001600888"/>
    </source>
</evidence>
<evidence type="ECO:0000313" key="2">
    <source>
        <dbReference type="EMBL" id="KAL2288377.1"/>
    </source>
</evidence>
<evidence type="ECO:0000256" key="1">
    <source>
        <dbReference type="SAM" id="MobiDB-lite"/>
    </source>
</evidence>
<dbReference type="Gene3D" id="3.30.160.60">
    <property type="entry name" value="Classic Zinc Finger"/>
    <property type="match status" value="1"/>
</dbReference>
<feature type="region of interest" description="Disordered" evidence="1">
    <location>
        <begin position="282"/>
        <end position="302"/>
    </location>
</feature>
<gene>
    <name evidence="2" type="ORF">FJTKL_03775</name>
</gene>
<dbReference type="EMBL" id="JBAWTH010000016">
    <property type="protein sequence ID" value="KAL2288377.1"/>
    <property type="molecule type" value="Genomic_DNA"/>
</dbReference>
<keyword evidence="3" id="KW-1185">Reference proteome</keyword>
<feature type="compositionally biased region" description="Low complexity" evidence="1">
    <location>
        <begin position="292"/>
        <end position="302"/>
    </location>
</feature>
<dbReference type="EMBL" id="JBAWTH010000016">
    <property type="protein sequence ID" value="KAL2288376.1"/>
    <property type="molecule type" value="Genomic_DNA"/>
</dbReference>
<protein>
    <recommendedName>
        <fullName evidence="4">C2H2-type domain-containing protein</fullName>
    </recommendedName>
</protein>
<dbReference type="Proteomes" id="UP001600888">
    <property type="component" value="Unassembled WGS sequence"/>
</dbReference>
<reference evidence="2 3" key="1">
    <citation type="submission" date="2024-03" db="EMBL/GenBank/DDBJ databases">
        <title>A high-quality draft genome sequence of Diaporthe vaccinii, a causative agent of upright dieback and viscid rot disease in cranberry plants.</title>
        <authorList>
            <person name="Sarrasin M."/>
            <person name="Lang B.F."/>
            <person name="Burger G."/>
        </authorList>
    </citation>
    <scope>NUCLEOTIDE SEQUENCE [LARGE SCALE GENOMIC DNA]</scope>
    <source>
        <strain evidence="2 3">IS7</strain>
    </source>
</reference>